<keyword evidence="2" id="KW-1185">Reference proteome</keyword>
<dbReference type="InterPro" id="IPR034660">
    <property type="entry name" value="DinB/YfiT-like"/>
</dbReference>
<evidence type="ECO:0000313" key="1">
    <source>
        <dbReference type="EMBL" id="WXA94844.1"/>
    </source>
</evidence>
<evidence type="ECO:0000313" key="2">
    <source>
        <dbReference type="Proteomes" id="UP001379533"/>
    </source>
</evidence>
<dbReference type="Gene3D" id="1.20.120.450">
    <property type="entry name" value="dinb family like domain"/>
    <property type="match status" value="1"/>
</dbReference>
<gene>
    <name evidence="1" type="ORF">LZC95_51535</name>
</gene>
<dbReference type="PANTHER" id="PTHR36922:SF1">
    <property type="entry name" value="DUF1993 DOMAIN-CONTAINING PROTEIN"/>
    <property type="match status" value="1"/>
</dbReference>
<name>A0ABZ2K877_9BACT</name>
<protein>
    <submittedName>
        <fullName evidence="1">DUF1993 domain-containing protein</fullName>
    </submittedName>
</protein>
<dbReference type="RefSeq" id="WP_394845454.1">
    <property type="nucleotide sequence ID" value="NZ_CP089982.1"/>
</dbReference>
<dbReference type="Pfam" id="PF09351">
    <property type="entry name" value="DUF1993"/>
    <property type="match status" value="1"/>
</dbReference>
<dbReference type="SUPFAM" id="SSF109854">
    <property type="entry name" value="DinB/YfiT-like putative metalloenzymes"/>
    <property type="match status" value="1"/>
</dbReference>
<accession>A0ABZ2K877</accession>
<sequence length="213" mass="23545">MPSHRPSKKEERPMHLMHLSLYDVSVPALIRILVNLEQILNKASAFATQRGMSADALLERRLHPDMFPLSRQVEILVSGAKGSVARLGGRVGPDAVDPEFAVFNRGDESSFRETWRSFGQLQSLVQDGVAYLKTFTPDEINAASTSITVSKADARSGRPGEARIFETRSFVLDSVLPNAYFHIGMVYALLRSAGVDLGKKDFEGAPVYRLEKP</sequence>
<organism evidence="1 2">
    <name type="scientific">Pendulispora brunnea</name>
    <dbReference type="NCBI Taxonomy" id="2905690"/>
    <lineage>
        <taxon>Bacteria</taxon>
        <taxon>Pseudomonadati</taxon>
        <taxon>Myxococcota</taxon>
        <taxon>Myxococcia</taxon>
        <taxon>Myxococcales</taxon>
        <taxon>Sorangiineae</taxon>
        <taxon>Pendulisporaceae</taxon>
        <taxon>Pendulispora</taxon>
    </lineage>
</organism>
<reference evidence="1 2" key="1">
    <citation type="submission" date="2021-12" db="EMBL/GenBank/DDBJ databases">
        <title>Discovery of the Pendulisporaceae a myxobacterial family with distinct sporulation behavior and unique specialized metabolism.</title>
        <authorList>
            <person name="Garcia R."/>
            <person name="Popoff A."/>
            <person name="Bader C.D."/>
            <person name="Loehr J."/>
            <person name="Walesch S."/>
            <person name="Walt C."/>
            <person name="Boldt J."/>
            <person name="Bunk B."/>
            <person name="Haeckl F.J.F.P.J."/>
            <person name="Gunesch A.P."/>
            <person name="Birkelbach J."/>
            <person name="Nuebel U."/>
            <person name="Pietschmann T."/>
            <person name="Bach T."/>
            <person name="Mueller R."/>
        </authorList>
    </citation>
    <scope>NUCLEOTIDE SEQUENCE [LARGE SCALE GENOMIC DNA]</scope>
    <source>
        <strain evidence="1 2">MSr12523</strain>
    </source>
</reference>
<dbReference type="Proteomes" id="UP001379533">
    <property type="component" value="Chromosome"/>
</dbReference>
<dbReference type="PANTHER" id="PTHR36922">
    <property type="entry name" value="BLL2446 PROTEIN"/>
    <property type="match status" value="1"/>
</dbReference>
<dbReference type="InterPro" id="IPR018531">
    <property type="entry name" value="DUF1993"/>
</dbReference>
<dbReference type="EMBL" id="CP089982">
    <property type="protein sequence ID" value="WXA94844.1"/>
    <property type="molecule type" value="Genomic_DNA"/>
</dbReference>
<proteinExistence type="predicted"/>